<feature type="region of interest" description="Disordered" evidence="2">
    <location>
        <begin position="1047"/>
        <end position="1068"/>
    </location>
</feature>
<evidence type="ECO:0008006" key="5">
    <source>
        <dbReference type="Google" id="ProtNLM"/>
    </source>
</evidence>
<comment type="caution">
    <text evidence="3">The sequence shown here is derived from an EMBL/GenBank/DDBJ whole genome shotgun (WGS) entry which is preliminary data.</text>
</comment>
<organism evidence="3 4">
    <name type="scientific">Hymenobacter saemangeumensis</name>
    <dbReference type="NCBI Taxonomy" id="1084522"/>
    <lineage>
        <taxon>Bacteria</taxon>
        <taxon>Pseudomonadati</taxon>
        <taxon>Bacteroidota</taxon>
        <taxon>Cytophagia</taxon>
        <taxon>Cytophagales</taxon>
        <taxon>Hymenobacteraceae</taxon>
        <taxon>Hymenobacter</taxon>
    </lineage>
</organism>
<keyword evidence="1" id="KW-0175">Coiled coil</keyword>
<dbReference type="EMBL" id="BAABGZ010000064">
    <property type="protein sequence ID" value="GAA4362099.1"/>
    <property type="molecule type" value="Genomic_DNA"/>
</dbReference>
<sequence>MADETVILKVTLDEGKTEQQLQKLVLDIEATRKKQQELNAARKAGTVEDAEYAKRSVELQAQLKTQRQEQTTLTKNLELYRTASGELGNTYKGMQAQLSLAQRQFQALDGSADNSSEAAQELTKTIDGLRNTLKSTDAQQSLFVRNVGNYNGAIEPLIQQLVKLQEQQKKTAEGTEEHVNVARQIGFVQQAAAQAGAKAGMTYEETQAKLKGYSDTIRPAVANLVQLEEEQQKVAEGSEAFNQIGFKIAQAKKAIEETPAEIKSVGEAIEEIDSTTNVFGGHIGDLKQRFAQAKQGVELAKGSFTGLKGAIAGTGIGVLILALGALFEYFTKTDEGAEDLAAGLAFLKGLFAPLGAVASGAGKALVGVFKDPKQAASDLIDFIEDQVINRIKAIGVIWEGLKNGDFKQATNGVLQYATGVEDVIGKTQALAAESKRAASAAYEISRAKDALDDAERDEIVRNEENKNLIDQLVLSAKDRSLTEQQRLANLDRAGRLETETLQRTITLAKERLRIQQLENAEAERTGRISDEQRTALAEAEAAVVKLAGESATQQQAIQNRRAALLEQEAARDKAAADRAKAAAEKEAERRLQMRRDALALQGVLLDRELQQVQAGSDRELSILQQKLRVGYQAELNVKNLTVGAKKVIDARYENESLALMLDFNRKRLLAALQTEVDLTAAQLSQQQQGSDEALRLQQQQIENQRRLAIAGLAENADNTAKIAAINAQAANQQRQAEFTEAVRLLNVYLDEKRRAVERDHALGLLSENEYQRKLNAINKAGVEAQAVVNADYQQNNAENAKRGADVEVREAQRVAAEKKRAREAEQQIDAVRLAAAQQFTETAISLLGEESDAGKSFVALKKALALVEIGLNLQRELSANAVAAATIGASAGPAGPALQAAYLAGANALSIANAALAAANILQLRRGGIADGPSHEQGGIPLLRQGYHTGIEIEGGEAIINRNSTKLFLPLLSQINQAGGGRALTGASALSTHLALGGVTTALIRQSLNGSSAPGNSQEVITAAVSASAKEIGAEVAHALRKNPPITRITDVQSAQQRSSFTTAETDA</sequence>
<gene>
    <name evidence="3" type="ORF">GCM10023185_29690</name>
</gene>
<accession>A0ABP8IL37</accession>
<dbReference type="Proteomes" id="UP001501153">
    <property type="component" value="Unassembled WGS sequence"/>
</dbReference>
<evidence type="ECO:0000256" key="1">
    <source>
        <dbReference type="SAM" id="Coils"/>
    </source>
</evidence>
<name>A0ABP8IL37_9BACT</name>
<proteinExistence type="predicted"/>
<evidence type="ECO:0000313" key="4">
    <source>
        <dbReference type="Proteomes" id="UP001501153"/>
    </source>
</evidence>
<evidence type="ECO:0000256" key="2">
    <source>
        <dbReference type="SAM" id="MobiDB-lite"/>
    </source>
</evidence>
<dbReference type="RefSeq" id="WP_345236876.1">
    <property type="nucleotide sequence ID" value="NZ_BAABGZ010000064.1"/>
</dbReference>
<keyword evidence="4" id="KW-1185">Reference proteome</keyword>
<evidence type="ECO:0000313" key="3">
    <source>
        <dbReference type="EMBL" id="GAA4362099.1"/>
    </source>
</evidence>
<feature type="compositionally biased region" description="Polar residues" evidence="2">
    <location>
        <begin position="1050"/>
        <end position="1068"/>
    </location>
</feature>
<protein>
    <recommendedName>
        <fullName evidence="5">Chromosome segregation ATPase</fullName>
    </recommendedName>
</protein>
<reference evidence="4" key="1">
    <citation type="journal article" date="2019" name="Int. J. Syst. Evol. Microbiol.">
        <title>The Global Catalogue of Microorganisms (GCM) 10K type strain sequencing project: providing services to taxonomists for standard genome sequencing and annotation.</title>
        <authorList>
            <consortium name="The Broad Institute Genomics Platform"/>
            <consortium name="The Broad Institute Genome Sequencing Center for Infectious Disease"/>
            <person name="Wu L."/>
            <person name="Ma J."/>
        </authorList>
    </citation>
    <scope>NUCLEOTIDE SEQUENCE [LARGE SCALE GENOMIC DNA]</scope>
    <source>
        <strain evidence="4">JCM 17923</strain>
    </source>
</reference>
<feature type="coiled-coil region" evidence="1">
    <location>
        <begin position="112"/>
        <end position="139"/>
    </location>
</feature>